<name>A0ABT0C5R9_9BACT</name>
<accession>A0ABT0C5R9</accession>
<evidence type="ECO:0000313" key="1">
    <source>
        <dbReference type="EMBL" id="MCJ2382342.1"/>
    </source>
</evidence>
<gene>
    <name evidence="1" type="ORF">MUN53_17290</name>
</gene>
<comment type="caution">
    <text evidence="1">The sequence shown here is derived from an EMBL/GenBank/DDBJ whole genome shotgun (WGS) entry which is preliminary data.</text>
</comment>
<dbReference type="EMBL" id="JAKZMM010000074">
    <property type="protein sequence ID" value="MCJ2382342.1"/>
    <property type="molecule type" value="Genomic_DNA"/>
</dbReference>
<sequence>MTEFVSEIKQIPQNDERIYAMLSDLSNLERIKDRIPQDKIKDFEFDSDSCSFSVSPVGKITFQIVDREPCKTIKFQTTNSPVPLFLWIQLKQVQEMDTRMRLTVRAELNSFLKPMVSKPLQDALDKISTVLASLPY</sequence>
<dbReference type="Proteomes" id="UP001165444">
    <property type="component" value="Unassembled WGS sequence"/>
</dbReference>
<keyword evidence="2" id="KW-1185">Reference proteome</keyword>
<organism evidence="1 2">
    <name type="scientific">Parabacteroides faecalis</name>
    <dbReference type="NCBI Taxonomy" id="2924040"/>
    <lineage>
        <taxon>Bacteria</taxon>
        <taxon>Pseudomonadati</taxon>
        <taxon>Bacteroidota</taxon>
        <taxon>Bacteroidia</taxon>
        <taxon>Bacteroidales</taxon>
        <taxon>Tannerellaceae</taxon>
        <taxon>Parabacteroides</taxon>
    </lineage>
</organism>
<dbReference type="RefSeq" id="WP_022456474.1">
    <property type="nucleotide sequence ID" value="NZ_JAKZMM010000074.1"/>
</dbReference>
<evidence type="ECO:0000313" key="2">
    <source>
        <dbReference type="Proteomes" id="UP001165444"/>
    </source>
</evidence>
<reference evidence="1 2" key="1">
    <citation type="submission" date="2022-03" db="EMBL/GenBank/DDBJ databases">
        <title>Parabacteroides sp. nov. isolated from swine feces.</title>
        <authorList>
            <person name="Bak J.E."/>
        </authorList>
    </citation>
    <scope>NUCLEOTIDE SEQUENCE [LARGE SCALE GENOMIC DNA]</scope>
    <source>
        <strain evidence="1 2">AGMB00274</strain>
    </source>
</reference>
<dbReference type="SUPFAM" id="SSF55961">
    <property type="entry name" value="Bet v1-like"/>
    <property type="match status" value="1"/>
</dbReference>
<proteinExistence type="predicted"/>
<protein>
    <submittedName>
        <fullName evidence="1">SRPBCC family protein</fullName>
    </submittedName>
</protein>